<protein>
    <submittedName>
        <fullName evidence="2">CHAP domain-containing protein</fullName>
    </submittedName>
</protein>
<sequence length="183" mass="20208">MSVKHAAGTFFRIPFLLAALLLVSACARTVPEMELQTLSSVELDPSRQQMALREVRTLQAKGQRVWCVPFARNVSGVEIRGNAETWWGKAKGIYDRGTEPVVGAVMAFSATGSMPMGHVAVVSEVVSDREIRVDHANWERNKVSLKMAVVDVSKQGDWSAVRVESRPETFGSVYPINGFIYPQ</sequence>
<dbReference type="Proteomes" id="UP000198977">
    <property type="component" value="Unassembled WGS sequence"/>
</dbReference>
<dbReference type="RefSeq" id="WP_093924496.1">
    <property type="nucleotide sequence ID" value="NZ_FOMW01000010.1"/>
</dbReference>
<dbReference type="SUPFAM" id="SSF54001">
    <property type="entry name" value="Cysteine proteinases"/>
    <property type="match status" value="1"/>
</dbReference>
<dbReference type="EMBL" id="FOMW01000010">
    <property type="protein sequence ID" value="SFE75676.1"/>
    <property type="molecule type" value="Genomic_DNA"/>
</dbReference>
<dbReference type="InterPro" id="IPR007921">
    <property type="entry name" value="CHAP_dom"/>
</dbReference>
<evidence type="ECO:0000313" key="2">
    <source>
        <dbReference type="EMBL" id="SFE75676.1"/>
    </source>
</evidence>
<accession>A0A1I2D581</accession>
<organism evidence="2 3">
    <name type="scientific">Sulfitobacter brevis</name>
    <dbReference type="NCBI Taxonomy" id="74348"/>
    <lineage>
        <taxon>Bacteria</taxon>
        <taxon>Pseudomonadati</taxon>
        <taxon>Pseudomonadota</taxon>
        <taxon>Alphaproteobacteria</taxon>
        <taxon>Rhodobacterales</taxon>
        <taxon>Roseobacteraceae</taxon>
        <taxon>Sulfitobacter</taxon>
    </lineage>
</organism>
<gene>
    <name evidence="2" type="ORF">SAMN04488523_11047</name>
</gene>
<feature type="domain" description="Peptidase C51" evidence="1">
    <location>
        <begin position="42"/>
        <end position="162"/>
    </location>
</feature>
<dbReference type="OrthoDB" id="7279151at2"/>
<dbReference type="Gene3D" id="3.90.1720.10">
    <property type="entry name" value="endopeptidase domain like (from Nostoc punctiforme)"/>
    <property type="match status" value="1"/>
</dbReference>
<proteinExistence type="predicted"/>
<dbReference type="PROSITE" id="PS50911">
    <property type="entry name" value="CHAP"/>
    <property type="match status" value="1"/>
</dbReference>
<dbReference type="PROSITE" id="PS51257">
    <property type="entry name" value="PROKAR_LIPOPROTEIN"/>
    <property type="match status" value="1"/>
</dbReference>
<name>A0A1I2D581_9RHOB</name>
<dbReference type="Pfam" id="PF05257">
    <property type="entry name" value="CHAP"/>
    <property type="match status" value="1"/>
</dbReference>
<dbReference type="InterPro" id="IPR038765">
    <property type="entry name" value="Papain-like_cys_pep_sf"/>
</dbReference>
<dbReference type="STRING" id="74348.SAMN04488523_11047"/>
<evidence type="ECO:0000259" key="1">
    <source>
        <dbReference type="PROSITE" id="PS50911"/>
    </source>
</evidence>
<dbReference type="AlphaFoldDB" id="A0A1I2D581"/>
<evidence type="ECO:0000313" key="3">
    <source>
        <dbReference type="Proteomes" id="UP000198977"/>
    </source>
</evidence>
<reference evidence="2 3" key="1">
    <citation type="submission" date="2016-10" db="EMBL/GenBank/DDBJ databases">
        <authorList>
            <person name="de Groot N.N."/>
        </authorList>
    </citation>
    <scope>NUCLEOTIDE SEQUENCE [LARGE SCALE GENOMIC DNA]</scope>
    <source>
        <strain evidence="2 3">DSM 11443</strain>
    </source>
</reference>
<keyword evidence="3" id="KW-1185">Reference proteome</keyword>